<dbReference type="Proteomes" id="UP000184543">
    <property type="component" value="Unassembled WGS sequence"/>
</dbReference>
<evidence type="ECO:0000313" key="2">
    <source>
        <dbReference type="Proteomes" id="UP000184543"/>
    </source>
</evidence>
<sequence length="142" mass="15382">MVGVLGFCWGREIHPPALRAPPSKRGTEPAEVGELTVPLRTPSATAVGETARWQSTSRAAFQGCFCVEMARWRNCVLTSLQGCFEQGTSVTLALGGGHTLLLQAIDDHIDVPKIDMLGHLFGDHIGVGNFFILDIGAHYVFY</sequence>
<accession>A0A1M6G5W5</accession>
<evidence type="ECO:0000313" key="1">
    <source>
        <dbReference type="EMBL" id="SHJ05319.1"/>
    </source>
</evidence>
<gene>
    <name evidence="1" type="ORF">SAMN04488513_102690</name>
</gene>
<organism evidence="1 2">
    <name type="scientific">Pseudozobellia thermophila</name>
    <dbReference type="NCBI Taxonomy" id="192903"/>
    <lineage>
        <taxon>Bacteria</taxon>
        <taxon>Pseudomonadati</taxon>
        <taxon>Bacteroidota</taxon>
        <taxon>Flavobacteriia</taxon>
        <taxon>Flavobacteriales</taxon>
        <taxon>Flavobacteriaceae</taxon>
        <taxon>Pseudozobellia</taxon>
    </lineage>
</organism>
<proteinExistence type="predicted"/>
<protein>
    <submittedName>
        <fullName evidence="1">Uncharacterized protein</fullName>
    </submittedName>
</protein>
<dbReference type="AlphaFoldDB" id="A0A1M6G5W5"/>
<dbReference type="EMBL" id="FQYU01000002">
    <property type="protein sequence ID" value="SHJ05319.1"/>
    <property type="molecule type" value="Genomic_DNA"/>
</dbReference>
<name>A0A1M6G5W5_9FLAO</name>
<keyword evidence="2" id="KW-1185">Reference proteome</keyword>
<reference evidence="2" key="1">
    <citation type="submission" date="2016-11" db="EMBL/GenBank/DDBJ databases">
        <authorList>
            <person name="Varghese N."/>
            <person name="Submissions S."/>
        </authorList>
    </citation>
    <scope>NUCLEOTIDE SEQUENCE [LARGE SCALE GENOMIC DNA]</scope>
    <source>
        <strain evidence="2">DSM 19858</strain>
    </source>
</reference>